<accession>A9P980</accession>
<protein>
    <submittedName>
        <fullName evidence="1">Uncharacterized protein</fullName>
    </submittedName>
</protein>
<reference evidence="1" key="1">
    <citation type="journal article" date="2008" name="BMC Genomics">
        <title>Analysis of 4,664 high-quality sequence-finished poplar full-length cDNA clones and their utility for the discovery of genes responding to insect feeding.</title>
        <authorList>
            <person name="Ralph S.G."/>
            <person name="Chun H.J."/>
            <person name="Cooper D."/>
            <person name="Kirkpatrick R."/>
            <person name="Kolosova N."/>
            <person name="Gunter L."/>
            <person name="Tuskan G.A."/>
            <person name="Douglas C.J."/>
            <person name="Holt R.A."/>
            <person name="Jones S.J."/>
            <person name="Marra M.A."/>
            <person name="Bohlmann J."/>
        </authorList>
    </citation>
    <scope>NUCLEOTIDE SEQUENCE</scope>
    <source>
        <tissue evidence="1">Phloem and cambium</tissue>
    </source>
</reference>
<organism evidence="1">
    <name type="scientific">Populus trichocarpa</name>
    <name type="common">Western balsam poplar</name>
    <name type="synonym">Populus balsamifera subsp. trichocarpa</name>
    <dbReference type="NCBI Taxonomy" id="3694"/>
    <lineage>
        <taxon>Eukaryota</taxon>
        <taxon>Viridiplantae</taxon>
        <taxon>Streptophyta</taxon>
        <taxon>Embryophyta</taxon>
        <taxon>Tracheophyta</taxon>
        <taxon>Spermatophyta</taxon>
        <taxon>Magnoliopsida</taxon>
        <taxon>eudicotyledons</taxon>
        <taxon>Gunneridae</taxon>
        <taxon>Pentapetalae</taxon>
        <taxon>rosids</taxon>
        <taxon>fabids</taxon>
        <taxon>Malpighiales</taxon>
        <taxon>Salicaceae</taxon>
        <taxon>Saliceae</taxon>
        <taxon>Populus</taxon>
    </lineage>
</organism>
<dbReference type="EMBL" id="EF144714">
    <property type="protein sequence ID" value="ABK92933.1"/>
    <property type="molecule type" value="mRNA"/>
</dbReference>
<sequence>MKGIYFRNPLIYLWNNPSDFDEWLYFMFHLLNCSNATGYFVLQI</sequence>
<proteinExistence type="evidence at transcript level"/>
<name>A9P980_POPTR</name>
<evidence type="ECO:0000313" key="1">
    <source>
        <dbReference type="EMBL" id="ABK92933.1"/>
    </source>
</evidence>
<dbReference type="AlphaFoldDB" id="A9P980"/>